<proteinExistence type="predicted"/>
<organism evidence="1">
    <name type="scientific">freshwater metagenome</name>
    <dbReference type="NCBI Taxonomy" id="449393"/>
    <lineage>
        <taxon>unclassified sequences</taxon>
        <taxon>metagenomes</taxon>
        <taxon>ecological metagenomes</taxon>
    </lineage>
</organism>
<name>A0A6J5Z5I5_9ZZZZ</name>
<gene>
    <name evidence="1" type="ORF">UFOPK3547_00163</name>
</gene>
<dbReference type="AlphaFoldDB" id="A0A6J5Z5I5"/>
<reference evidence="1" key="1">
    <citation type="submission" date="2020-05" db="EMBL/GenBank/DDBJ databases">
        <authorList>
            <person name="Chiriac C."/>
            <person name="Salcher M."/>
            <person name="Ghai R."/>
            <person name="Kavagutti S V."/>
        </authorList>
    </citation>
    <scope>NUCLEOTIDE SEQUENCE</scope>
</reference>
<sequence length="107" mass="11139">MTTQTTGPMIKTGSAKCTEAAIKKAVADYADAGNEGAVLATGDSDSYRCTDGWLVAQVNVGPAAEAATVTVLWQGEGQFWVPQDRAKVCPKPSKVPASIYDLACNSN</sequence>
<dbReference type="EMBL" id="CAESAN010000007">
    <property type="protein sequence ID" value="CAB4335729.1"/>
    <property type="molecule type" value="Genomic_DNA"/>
</dbReference>
<accession>A0A6J5Z5I5</accession>
<evidence type="ECO:0000313" key="1">
    <source>
        <dbReference type="EMBL" id="CAB4335729.1"/>
    </source>
</evidence>
<protein>
    <submittedName>
        <fullName evidence="1">Unannotated protein</fullName>
    </submittedName>
</protein>